<dbReference type="InterPro" id="IPR014968">
    <property type="entry name" value="XisI"/>
</dbReference>
<dbReference type="CDD" id="cd16382">
    <property type="entry name" value="XisI-like"/>
    <property type="match status" value="1"/>
</dbReference>
<dbReference type="Gene3D" id="3.30.310.110">
    <property type="entry name" value="XisI-like"/>
    <property type="match status" value="1"/>
</dbReference>
<reference evidence="1 2" key="1">
    <citation type="journal article" date="2015" name="Genome Announc.">
        <title>Draft Genome Sequence of Cyanobacterium Hassallia byssoidea Strain VB512170, Isolated from Monuments in India.</title>
        <authorList>
            <person name="Singh D."/>
            <person name="Chandrababunaidu M.M."/>
            <person name="Panda A."/>
            <person name="Sen D."/>
            <person name="Bhattacharyya S."/>
            <person name="Adhikary S.P."/>
            <person name="Tripathy S."/>
        </authorList>
    </citation>
    <scope>NUCLEOTIDE SEQUENCE [LARGE SCALE GENOMIC DNA]</scope>
    <source>
        <strain evidence="1 2">VB512170</strain>
    </source>
</reference>
<protein>
    <submittedName>
        <fullName evidence="1">XisI protein</fullName>
    </submittedName>
</protein>
<dbReference type="RefSeq" id="WP_039743541.1">
    <property type="nucleotide sequence ID" value="NZ_JTCM02000047.1"/>
</dbReference>
<keyword evidence="2" id="KW-1185">Reference proteome</keyword>
<organism evidence="1 2">
    <name type="scientific">Hassallia byssoidea VB512170</name>
    <dbReference type="NCBI Taxonomy" id="1304833"/>
    <lineage>
        <taxon>Bacteria</taxon>
        <taxon>Bacillati</taxon>
        <taxon>Cyanobacteriota</taxon>
        <taxon>Cyanophyceae</taxon>
        <taxon>Nostocales</taxon>
        <taxon>Tolypothrichaceae</taxon>
        <taxon>Hassallia</taxon>
    </lineage>
</organism>
<dbReference type="SUPFAM" id="SSF143847">
    <property type="entry name" value="XisI-like"/>
    <property type="match status" value="1"/>
</dbReference>
<dbReference type="AlphaFoldDB" id="A0A846HCM5"/>
<dbReference type="Proteomes" id="UP000031549">
    <property type="component" value="Unassembled WGS sequence"/>
</dbReference>
<evidence type="ECO:0000313" key="2">
    <source>
        <dbReference type="Proteomes" id="UP000031549"/>
    </source>
</evidence>
<gene>
    <name evidence="1" type="ORF">PI95_019485</name>
</gene>
<dbReference type="EMBL" id="JTCM02000047">
    <property type="protein sequence ID" value="NEU74678.1"/>
    <property type="molecule type" value="Genomic_DNA"/>
</dbReference>
<name>A0A846HCM5_9CYAN</name>
<evidence type="ECO:0000313" key="1">
    <source>
        <dbReference type="EMBL" id="NEU74678.1"/>
    </source>
</evidence>
<accession>A0A846HCM5</accession>
<proteinExistence type="predicted"/>
<sequence>MDKLEQYRQCIQTLLSKYVATPIANGEIESQTVFDLQQDRYQVMNVGWDGDRRVHGCVLHLDIKNGKIWVQHNTTELRIAHELAAMGIPKEDIVLGFQAPYAREYTGFGVA</sequence>
<dbReference type="InterPro" id="IPR035943">
    <property type="entry name" value="XisI-like_sf"/>
</dbReference>
<dbReference type="Pfam" id="PF08869">
    <property type="entry name" value="XisI"/>
    <property type="match status" value="1"/>
</dbReference>
<comment type="caution">
    <text evidence="1">The sequence shown here is derived from an EMBL/GenBank/DDBJ whole genome shotgun (WGS) entry which is preliminary data.</text>
</comment>